<dbReference type="Gene3D" id="3.10.20.30">
    <property type="match status" value="1"/>
</dbReference>
<dbReference type="EMBL" id="LHXU01000022">
    <property type="protein sequence ID" value="KXB00036.1"/>
    <property type="molecule type" value="Genomic_DNA"/>
</dbReference>
<evidence type="ECO:0000313" key="1">
    <source>
        <dbReference type="EMBL" id="KXB00036.1"/>
    </source>
</evidence>
<protein>
    <recommendedName>
        <fullName evidence="3">Thiamine biosynthesis protein ThiS</fullName>
    </recommendedName>
</protein>
<proteinExistence type="predicted"/>
<reference evidence="1 2" key="1">
    <citation type="journal article" date="2016" name="Sci. Rep.">
        <title>Metabolic traits of an uncultured archaeal lineage -MSBL1- from brine pools of the Red Sea.</title>
        <authorList>
            <person name="Mwirichia R."/>
            <person name="Alam I."/>
            <person name="Rashid M."/>
            <person name="Vinu M."/>
            <person name="Ba-Alawi W."/>
            <person name="Anthony Kamau A."/>
            <person name="Kamanda Ngugi D."/>
            <person name="Goker M."/>
            <person name="Klenk H.P."/>
            <person name="Bajic V."/>
            <person name="Stingl U."/>
        </authorList>
    </citation>
    <scope>NUCLEOTIDE SEQUENCE [LARGE SCALE GENOMIC DNA]</scope>
    <source>
        <strain evidence="1">SCGC-AAA259M10</strain>
    </source>
</reference>
<dbReference type="Proteomes" id="UP000070341">
    <property type="component" value="Unassembled WGS sequence"/>
</dbReference>
<keyword evidence="2" id="KW-1185">Reference proteome</keyword>
<dbReference type="InterPro" id="IPR003749">
    <property type="entry name" value="ThiS/MoaD-like"/>
</dbReference>
<dbReference type="InterPro" id="IPR016155">
    <property type="entry name" value="Mopterin_synth/thiamin_S_b"/>
</dbReference>
<dbReference type="CDD" id="cd17040">
    <property type="entry name" value="Ubl_MoaD_like"/>
    <property type="match status" value="1"/>
</dbReference>
<dbReference type="Pfam" id="PF02597">
    <property type="entry name" value="ThiS"/>
    <property type="match status" value="1"/>
</dbReference>
<dbReference type="InterPro" id="IPR012675">
    <property type="entry name" value="Beta-grasp_dom_sf"/>
</dbReference>
<accession>A0A133V0V9</accession>
<dbReference type="AlphaFoldDB" id="A0A133V0V9"/>
<gene>
    <name evidence="1" type="ORF">AKJ40_01995</name>
</gene>
<comment type="caution">
    <text evidence="1">The sequence shown here is derived from an EMBL/GenBank/DDBJ whole genome shotgun (WGS) entry which is preliminary data.</text>
</comment>
<dbReference type="SUPFAM" id="SSF54285">
    <property type="entry name" value="MoaD/ThiS"/>
    <property type="match status" value="1"/>
</dbReference>
<sequence length="84" mass="9621">MKIKIENSTQLRELRLKRNIEVELPENSTVEDLLLELGLNDLMNEDETLSKYMVMLKNKKTVRSTDTELKDGDTIRLLPMASGG</sequence>
<name>A0A133V0V9_9EURY</name>
<evidence type="ECO:0000313" key="2">
    <source>
        <dbReference type="Proteomes" id="UP000070341"/>
    </source>
</evidence>
<evidence type="ECO:0008006" key="3">
    <source>
        <dbReference type="Google" id="ProtNLM"/>
    </source>
</evidence>
<organism evidence="1 2">
    <name type="scientific">candidate division MSBL1 archaeon SCGC-AAA259M10</name>
    <dbReference type="NCBI Taxonomy" id="1698270"/>
    <lineage>
        <taxon>Archaea</taxon>
        <taxon>Methanobacteriati</taxon>
        <taxon>Methanobacteriota</taxon>
        <taxon>candidate division MSBL1</taxon>
    </lineage>
</organism>